<dbReference type="Proteomes" id="UP000828390">
    <property type="component" value="Unassembled WGS sequence"/>
</dbReference>
<comment type="caution">
    <text evidence="1">The sequence shown here is derived from an EMBL/GenBank/DDBJ whole genome shotgun (WGS) entry which is preliminary data.</text>
</comment>
<gene>
    <name evidence="1" type="ORF">DPMN_157423</name>
</gene>
<organism evidence="1 2">
    <name type="scientific">Dreissena polymorpha</name>
    <name type="common">Zebra mussel</name>
    <name type="synonym">Mytilus polymorpha</name>
    <dbReference type="NCBI Taxonomy" id="45954"/>
    <lineage>
        <taxon>Eukaryota</taxon>
        <taxon>Metazoa</taxon>
        <taxon>Spiralia</taxon>
        <taxon>Lophotrochozoa</taxon>
        <taxon>Mollusca</taxon>
        <taxon>Bivalvia</taxon>
        <taxon>Autobranchia</taxon>
        <taxon>Heteroconchia</taxon>
        <taxon>Euheterodonta</taxon>
        <taxon>Imparidentia</taxon>
        <taxon>Neoheterodontei</taxon>
        <taxon>Myida</taxon>
        <taxon>Dreissenoidea</taxon>
        <taxon>Dreissenidae</taxon>
        <taxon>Dreissena</taxon>
    </lineage>
</organism>
<dbReference type="AlphaFoldDB" id="A0A9D4EFE3"/>
<reference evidence="1" key="1">
    <citation type="journal article" date="2019" name="bioRxiv">
        <title>The Genome of the Zebra Mussel, Dreissena polymorpha: A Resource for Invasive Species Research.</title>
        <authorList>
            <person name="McCartney M.A."/>
            <person name="Auch B."/>
            <person name="Kono T."/>
            <person name="Mallez S."/>
            <person name="Zhang Y."/>
            <person name="Obille A."/>
            <person name="Becker A."/>
            <person name="Abrahante J.E."/>
            <person name="Garbe J."/>
            <person name="Badalamenti J.P."/>
            <person name="Herman A."/>
            <person name="Mangelson H."/>
            <person name="Liachko I."/>
            <person name="Sullivan S."/>
            <person name="Sone E.D."/>
            <person name="Koren S."/>
            <person name="Silverstein K.A.T."/>
            <person name="Beckman K.B."/>
            <person name="Gohl D.M."/>
        </authorList>
    </citation>
    <scope>NUCLEOTIDE SEQUENCE</scope>
    <source>
        <strain evidence="1">Duluth1</strain>
        <tissue evidence="1">Whole animal</tissue>
    </source>
</reference>
<reference evidence="1" key="2">
    <citation type="submission" date="2020-11" db="EMBL/GenBank/DDBJ databases">
        <authorList>
            <person name="McCartney M.A."/>
            <person name="Auch B."/>
            <person name="Kono T."/>
            <person name="Mallez S."/>
            <person name="Becker A."/>
            <person name="Gohl D.M."/>
            <person name="Silverstein K.A.T."/>
            <person name="Koren S."/>
            <person name="Bechman K.B."/>
            <person name="Herman A."/>
            <person name="Abrahante J.E."/>
            <person name="Garbe J."/>
        </authorList>
    </citation>
    <scope>NUCLEOTIDE SEQUENCE</scope>
    <source>
        <strain evidence="1">Duluth1</strain>
        <tissue evidence="1">Whole animal</tissue>
    </source>
</reference>
<evidence type="ECO:0000313" key="1">
    <source>
        <dbReference type="EMBL" id="KAH3779619.1"/>
    </source>
</evidence>
<proteinExistence type="predicted"/>
<dbReference type="EMBL" id="JAIWYP010000008">
    <property type="protein sequence ID" value="KAH3779619.1"/>
    <property type="molecule type" value="Genomic_DNA"/>
</dbReference>
<accession>A0A9D4EFE3</accession>
<protein>
    <submittedName>
        <fullName evidence="1">Uncharacterized protein</fullName>
    </submittedName>
</protein>
<evidence type="ECO:0000313" key="2">
    <source>
        <dbReference type="Proteomes" id="UP000828390"/>
    </source>
</evidence>
<keyword evidence="2" id="KW-1185">Reference proteome</keyword>
<name>A0A9D4EFE3_DREPO</name>
<sequence>MVFQITWSIRTVFIPCWLENPGNCSMVIIPGSLENHGNYSRLFPHTMDNFPPFFKNIDAGKGWKLSPNTPASYFPWISMENPGQSTPGVSVTFCPLQKWSDGQKDRSHCPQVIVPGNVGILDH</sequence>